<keyword evidence="2" id="KW-1185">Reference proteome</keyword>
<dbReference type="OrthoDB" id="2228at2759"/>
<accession>A0A4V1IPM8</accession>
<evidence type="ECO:0000313" key="2">
    <source>
        <dbReference type="Proteomes" id="UP000269721"/>
    </source>
</evidence>
<protein>
    <submittedName>
        <fullName evidence="1">Uncharacterized protein</fullName>
    </submittedName>
</protein>
<dbReference type="EMBL" id="ML001042">
    <property type="protein sequence ID" value="RKO83607.1"/>
    <property type="molecule type" value="Genomic_DNA"/>
</dbReference>
<proteinExistence type="predicted"/>
<evidence type="ECO:0000313" key="1">
    <source>
        <dbReference type="EMBL" id="RKO83607.1"/>
    </source>
</evidence>
<sequence length="255" mass="27299">MACTGLTGGETDSMVDRIHSVVDRSDPSGHIGHLTPEPPSSIHVGSLARSRAMYTPSTSSLPRSASSAPSAPLSAPQIPPLHHLLASRWAAVQPVLRSAVVYADEPFLSCLKWSVPGGIASLFERGAWAVRRFPPVRKVAEDGKEVRIECWLPGTAALTAGDKRAETLDSLSARPIRATLMRAVRTSCYIVLALSEDAHLLELESDPHNLQGVWGSRSTLGGSVPPSGLALGVDDGYFETVRARVGEWMIEGYSR</sequence>
<dbReference type="AlphaFoldDB" id="A0A4V1IPM8"/>
<name>A0A4V1IPM8_9FUNG</name>
<reference evidence="2" key="1">
    <citation type="journal article" date="2018" name="Nat. Microbiol.">
        <title>Leveraging single-cell genomics to expand the fungal tree of life.</title>
        <authorList>
            <person name="Ahrendt S.R."/>
            <person name="Quandt C.A."/>
            <person name="Ciobanu D."/>
            <person name="Clum A."/>
            <person name="Salamov A."/>
            <person name="Andreopoulos B."/>
            <person name="Cheng J.F."/>
            <person name="Woyke T."/>
            <person name="Pelin A."/>
            <person name="Henrissat B."/>
            <person name="Reynolds N.K."/>
            <person name="Benny G.L."/>
            <person name="Smith M.E."/>
            <person name="James T.Y."/>
            <person name="Grigoriev I.V."/>
        </authorList>
    </citation>
    <scope>NUCLEOTIDE SEQUENCE [LARGE SCALE GENOMIC DNA]</scope>
</reference>
<dbReference type="Proteomes" id="UP000269721">
    <property type="component" value="Unassembled WGS sequence"/>
</dbReference>
<organism evidence="1 2">
    <name type="scientific">Blyttiomyces helicus</name>
    <dbReference type="NCBI Taxonomy" id="388810"/>
    <lineage>
        <taxon>Eukaryota</taxon>
        <taxon>Fungi</taxon>
        <taxon>Fungi incertae sedis</taxon>
        <taxon>Chytridiomycota</taxon>
        <taxon>Chytridiomycota incertae sedis</taxon>
        <taxon>Chytridiomycetes</taxon>
        <taxon>Chytridiomycetes incertae sedis</taxon>
        <taxon>Blyttiomyces</taxon>
    </lineage>
</organism>
<gene>
    <name evidence="1" type="ORF">BDK51DRAFT_44402</name>
</gene>